<protein>
    <submittedName>
        <fullName evidence="3">Uncharacterized protein</fullName>
    </submittedName>
</protein>
<evidence type="ECO:0000256" key="1">
    <source>
        <dbReference type="ARBA" id="ARBA00006484"/>
    </source>
</evidence>
<dbReference type="SUPFAM" id="SSF51735">
    <property type="entry name" value="NAD(P)-binding Rossmann-fold domains"/>
    <property type="match status" value="1"/>
</dbReference>
<sequence length="343" mass="37351">MGVGEAADNLRMRLAAWAVGGHEFLESIRINTACALFGVRKTMALYRRGSKVVLACRSLKRGQEAAVVVEGAAPLPGCEAGKLEVVELDLGSLASVRELVQAWDTHKEPLDILICNAGVMAPPKRLQTEDGFEQQFQVNYLGHWLLARGLVAAQRRRRRKHSGEDKAHGMRVLFLSSLAHIAGDINFGDLQLRQQYSGFRGYSASKLAAVLATAEFQRRFERDTEGCGADTAVAVHPGLINTALARGWLLSSSIPMPPGLRQLVAPVIEPLLRAAAPLLLLPPSHAVATMLYAAGAPADEVAGRYVAHWRVRPPSRRARDPKLAARLWAESCRLTDTPLEPEL</sequence>
<proteinExistence type="inferred from homology"/>
<dbReference type="PANTHER" id="PTHR24320:SF286">
    <property type="entry name" value="NAD(P)-BINDING ROSSMANN-FOLD SUPERFAMILY PROTEIN"/>
    <property type="match status" value="1"/>
</dbReference>
<comment type="caution">
    <text evidence="3">The sequence shown here is derived from an EMBL/GenBank/DDBJ whole genome shotgun (WGS) entry which is preliminary data.</text>
</comment>
<dbReference type="Gene3D" id="3.40.50.720">
    <property type="entry name" value="NAD(P)-binding Rossmann-like Domain"/>
    <property type="match status" value="1"/>
</dbReference>
<dbReference type="EMBL" id="JALJOU010000019">
    <property type="protein sequence ID" value="KAK9838289.1"/>
    <property type="molecule type" value="Genomic_DNA"/>
</dbReference>
<dbReference type="InterPro" id="IPR036291">
    <property type="entry name" value="NAD(P)-bd_dom_sf"/>
</dbReference>
<accession>A0AAW1RWH7</accession>
<dbReference type="InterPro" id="IPR002347">
    <property type="entry name" value="SDR_fam"/>
</dbReference>
<dbReference type="AlphaFoldDB" id="A0AAW1RWH7"/>
<organism evidence="3 4">
    <name type="scientific">Elliptochloris bilobata</name>
    <dbReference type="NCBI Taxonomy" id="381761"/>
    <lineage>
        <taxon>Eukaryota</taxon>
        <taxon>Viridiplantae</taxon>
        <taxon>Chlorophyta</taxon>
        <taxon>core chlorophytes</taxon>
        <taxon>Trebouxiophyceae</taxon>
        <taxon>Trebouxiophyceae incertae sedis</taxon>
        <taxon>Elliptochloris clade</taxon>
        <taxon>Elliptochloris</taxon>
    </lineage>
</organism>
<dbReference type="GO" id="GO:0016491">
    <property type="term" value="F:oxidoreductase activity"/>
    <property type="evidence" value="ECO:0007669"/>
    <property type="project" value="UniProtKB-KW"/>
</dbReference>
<keyword evidence="2" id="KW-0560">Oxidoreductase</keyword>
<evidence type="ECO:0000256" key="2">
    <source>
        <dbReference type="ARBA" id="ARBA00023002"/>
    </source>
</evidence>
<keyword evidence="4" id="KW-1185">Reference proteome</keyword>
<evidence type="ECO:0000313" key="4">
    <source>
        <dbReference type="Proteomes" id="UP001445335"/>
    </source>
</evidence>
<dbReference type="Pfam" id="PF00106">
    <property type="entry name" value="adh_short"/>
    <property type="match status" value="1"/>
</dbReference>
<gene>
    <name evidence="3" type="ORF">WJX81_002683</name>
</gene>
<comment type="similarity">
    <text evidence="1">Belongs to the short-chain dehydrogenases/reductases (SDR) family.</text>
</comment>
<name>A0AAW1RWH7_9CHLO</name>
<reference evidence="3 4" key="1">
    <citation type="journal article" date="2024" name="Nat. Commun.">
        <title>Phylogenomics reveals the evolutionary origins of lichenization in chlorophyte algae.</title>
        <authorList>
            <person name="Puginier C."/>
            <person name="Libourel C."/>
            <person name="Otte J."/>
            <person name="Skaloud P."/>
            <person name="Haon M."/>
            <person name="Grisel S."/>
            <person name="Petersen M."/>
            <person name="Berrin J.G."/>
            <person name="Delaux P.M."/>
            <person name="Dal Grande F."/>
            <person name="Keller J."/>
        </authorList>
    </citation>
    <scope>NUCLEOTIDE SEQUENCE [LARGE SCALE GENOMIC DNA]</scope>
    <source>
        <strain evidence="3 4">SAG 245.80</strain>
    </source>
</reference>
<dbReference type="Proteomes" id="UP001445335">
    <property type="component" value="Unassembled WGS sequence"/>
</dbReference>
<evidence type="ECO:0000313" key="3">
    <source>
        <dbReference type="EMBL" id="KAK9838289.1"/>
    </source>
</evidence>
<dbReference type="PANTHER" id="PTHR24320">
    <property type="entry name" value="RETINOL DEHYDROGENASE"/>
    <property type="match status" value="1"/>
</dbReference>